<feature type="domain" description="AAA" evidence="1">
    <location>
        <begin position="20"/>
        <end position="150"/>
    </location>
</feature>
<dbReference type="EMBL" id="JAHLFU010000289">
    <property type="protein sequence ID" value="MBU3854825.1"/>
    <property type="molecule type" value="Genomic_DNA"/>
</dbReference>
<dbReference type="Proteomes" id="UP000823865">
    <property type="component" value="Unassembled WGS sequence"/>
</dbReference>
<evidence type="ECO:0000313" key="3">
    <source>
        <dbReference type="EMBL" id="MBU3854825.1"/>
    </source>
</evidence>
<dbReference type="PANTHER" id="PTHR33295:SF18">
    <property type="entry name" value="AAA+ ATPASE DOMAIN-CONTAINING PROTEIN"/>
    <property type="match status" value="1"/>
</dbReference>
<dbReference type="Gene3D" id="3.40.50.300">
    <property type="entry name" value="P-loop containing nucleotide triphosphate hydrolases"/>
    <property type="match status" value="1"/>
</dbReference>
<evidence type="ECO:0000259" key="2">
    <source>
        <dbReference type="Pfam" id="PF13635"/>
    </source>
</evidence>
<dbReference type="GO" id="GO:0005524">
    <property type="term" value="F:ATP binding"/>
    <property type="evidence" value="ECO:0007669"/>
    <property type="project" value="UniProtKB-KW"/>
</dbReference>
<dbReference type="Pfam" id="PF13173">
    <property type="entry name" value="AAA_14"/>
    <property type="match status" value="1"/>
</dbReference>
<feature type="domain" description="DUF4143" evidence="2">
    <location>
        <begin position="198"/>
        <end position="356"/>
    </location>
</feature>
<dbReference type="AlphaFoldDB" id="A0A9E2P582"/>
<name>A0A9E2P582_9BACT</name>
<comment type="caution">
    <text evidence="3">The sequence shown here is derived from an EMBL/GenBank/DDBJ whole genome shotgun (WGS) entry which is preliminary data.</text>
</comment>
<keyword evidence="3" id="KW-0547">Nucleotide-binding</keyword>
<dbReference type="InterPro" id="IPR027417">
    <property type="entry name" value="P-loop_NTPase"/>
</dbReference>
<dbReference type="Pfam" id="PF13635">
    <property type="entry name" value="DUF4143"/>
    <property type="match status" value="1"/>
</dbReference>
<keyword evidence="3" id="KW-0067">ATP-binding</keyword>
<dbReference type="PANTHER" id="PTHR33295">
    <property type="entry name" value="ATPASE"/>
    <property type="match status" value="1"/>
</dbReference>
<dbReference type="SUPFAM" id="SSF52540">
    <property type="entry name" value="P-loop containing nucleoside triphosphate hydrolases"/>
    <property type="match status" value="1"/>
</dbReference>
<gene>
    <name evidence="3" type="ORF">H9789_13625</name>
</gene>
<dbReference type="InterPro" id="IPR041682">
    <property type="entry name" value="AAA_14"/>
</dbReference>
<accession>A0A9E2P582</accession>
<organism evidence="3 4">
    <name type="scientific">Candidatus Paraprevotella stercoravium</name>
    <dbReference type="NCBI Taxonomy" id="2838725"/>
    <lineage>
        <taxon>Bacteria</taxon>
        <taxon>Pseudomonadati</taxon>
        <taxon>Bacteroidota</taxon>
        <taxon>Bacteroidia</taxon>
        <taxon>Bacteroidales</taxon>
        <taxon>Prevotellaceae</taxon>
        <taxon>Paraprevotella</taxon>
    </lineage>
</organism>
<protein>
    <submittedName>
        <fullName evidence="3">ATP-binding protein</fullName>
    </submittedName>
</protein>
<dbReference type="InterPro" id="IPR025420">
    <property type="entry name" value="DUF4143"/>
</dbReference>
<reference evidence="3" key="2">
    <citation type="submission" date="2021-04" db="EMBL/GenBank/DDBJ databases">
        <authorList>
            <person name="Gilroy R."/>
        </authorList>
    </citation>
    <scope>NUCLEOTIDE SEQUENCE</scope>
    <source>
        <strain evidence="3">G3-2149</strain>
    </source>
</reference>
<evidence type="ECO:0000313" key="4">
    <source>
        <dbReference type="Proteomes" id="UP000823865"/>
    </source>
</evidence>
<reference evidence="3" key="1">
    <citation type="journal article" date="2021" name="PeerJ">
        <title>Extensive microbial diversity within the chicken gut microbiome revealed by metagenomics and culture.</title>
        <authorList>
            <person name="Gilroy R."/>
            <person name="Ravi A."/>
            <person name="Getino M."/>
            <person name="Pursley I."/>
            <person name="Horton D.L."/>
            <person name="Alikhan N.F."/>
            <person name="Baker D."/>
            <person name="Gharbi K."/>
            <person name="Hall N."/>
            <person name="Watson M."/>
            <person name="Adriaenssens E.M."/>
            <person name="Foster-Nyarko E."/>
            <person name="Jarju S."/>
            <person name="Secka A."/>
            <person name="Antonio M."/>
            <person name="Oren A."/>
            <person name="Chaudhuri R.R."/>
            <person name="La Ragione R."/>
            <person name="Hildebrand F."/>
            <person name="Pallen M.J."/>
        </authorList>
    </citation>
    <scope>NUCLEOTIDE SEQUENCE</scope>
    <source>
        <strain evidence="3">G3-2149</strain>
    </source>
</reference>
<evidence type="ECO:0000259" key="1">
    <source>
        <dbReference type="Pfam" id="PF13173"/>
    </source>
</evidence>
<proteinExistence type="predicted"/>
<sequence length="417" mass="48863">MEIKRDLYLTKLIRSMHNGMIKVVTGIRRCGKSYLLFNLFNDYLKTQGVDDEHIIKVDLEDRRNKKLRNPDALLEYIDARIAKEGMHYVMLDEVQWVDEFEDVLNSYLKIPNVDVYVTGSNSKFLSSDVITEFRGRGDEIKVAPLSFSEYFSVFDGSREEAMEEYMTFGGLPKIATMQTNEEKMKYLQTLFKKTYITDILERYKIKNEEELEELINILASSIGGLINPNKLVNTFKSVKNVSISPNTVSFYLEILQEVFMVEKSIRYDIKGKKYIDTPAKYYFADLGLRNARINFRQHEVTHLMENLIYNELRIRELLVDVGVVVVNTKNKEGKSQRKQLEVDFVCNEGSKRCYIQSALRLPNEEKREQELRSLMNISDNFQKFVITEDPIKRYQDENGVVFMNIYEFLLDKESLKV</sequence>